<reference evidence="3" key="1">
    <citation type="submission" date="2016-11" db="EMBL/GenBank/DDBJ databases">
        <authorList>
            <person name="Varghese N."/>
            <person name="Submissions S."/>
        </authorList>
    </citation>
    <scope>NUCLEOTIDE SEQUENCE [LARGE SCALE GENOMIC DNA]</scope>
    <source>
        <strain evidence="3">DSM 19858</strain>
    </source>
</reference>
<dbReference type="AlphaFoldDB" id="A0A1M6AZ61"/>
<dbReference type="Proteomes" id="UP000184543">
    <property type="component" value="Unassembled WGS sequence"/>
</dbReference>
<keyword evidence="1" id="KW-0812">Transmembrane</keyword>
<feature type="transmembrane region" description="Helical" evidence="1">
    <location>
        <begin position="164"/>
        <end position="187"/>
    </location>
</feature>
<gene>
    <name evidence="2" type="ORF">SAMN04488513_101234</name>
</gene>
<keyword evidence="1" id="KW-1133">Transmembrane helix</keyword>
<name>A0A1M6AZ61_9FLAO</name>
<evidence type="ECO:0000313" key="3">
    <source>
        <dbReference type="Proteomes" id="UP000184543"/>
    </source>
</evidence>
<dbReference type="EMBL" id="FQYU01000001">
    <property type="protein sequence ID" value="SHI41794.1"/>
    <property type="molecule type" value="Genomic_DNA"/>
</dbReference>
<keyword evidence="1" id="KW-0472">Membrane</keyword>
<evidence type="ECO:0000256" key="1">
    <source>
        <dbReference type="SAM" id="Phobius"/>
    </source>
</evidence>
<protein>
    <recommendedName>
        <fullName evidence="4">Oxygen tolerance</fullName>
    </recommendedName>
</protein>
<dbReference type="STRING" id="192903.SAMN04488513_101234"/>
<proteinExistence type="predicted"/>
<organism evidence="2 3">
    <name type="scientific">Pseudozobellia thermophila</name>
    <dbReference type="NCBI Taxonomy" id="192903"/>
    <lineage>
        <taxon>Bacteria</taxon>
        <taxon>Pseudomonadati</taxon>
        <taxon>Bacteroidota</taxon>
        <taxon>Flavobacteriia</taxon>
        <taxon>Flavobacteriales</taxon>
        <taxon>Flavobacteriaceae</taxon>
        <taxon>Pseudozobellia</taxon>
    </lineage>
</organism>
<sequence length="553" mass="62884">MQDPRLKIRCPRKALQWRVYFVLCILMLTAGSYAQTQPKISSSVDTTTIKIGEQINFTVTVETDTLAQVIFPEGQTFSPLETVEAFETDTAIKADRMTLRKIYALTQFDSGLYKLPAQRIEINGKGYFTDSTQIKVADVPVDTLAQKMYDIKPLIEVEKGNSGLWKWLLGILLALVVAGGLAWWFFLRKKPLSEEEKVALLPPYDRALMELKKLENSKYLIQDEYKEYYSELTNIVRSYLEEDVNITALESTTDELITKLEMLRDAGELQIDNGTLQQFKRILQTADLVKFAKSKPDTTVAEHDRKAIEEIVTKTHEALPEPTEEELMEQAEYQEELALKKQRKKWRMAGLAALALLVLTTGASIAYYGFDYVKDTVLGHPTKKLLEGEWVASTYGYPPISMETPEVLIRQDVKLTPDMKANIQDLQIFMYRNSKALFTVGTTSTTLTQQVEPNFEQSVEMFIEDLERKGAKNIITKQEEFTTVSGVKGIKVYGSGQFAVPESDELVRGKYSILLFGGKGFQQQVILTWLEGDEYAEKIVERIQRTLEVKTDV</sequence>
<accession>A0A1M6AZ61</accession>
<keyword evidence="3" id="KW-1185">Reference proteome</keyword>
<feature type="transmembrane region" description="Helical" evidence="1">
    <location>
        <begin position="349"/>
        <end position="370"/>
    </location>
</feature>
<evidence type="ECO:0008006" key="4">
    <source>
        <dbReference type="Google" id="ProtNLM"/>
    </source>
</evidence>
<evidence type="ECO:0000313" key="2">
    <source>
        <dbReference type="EMBL" id="SHI41794.1"/>
    </source>
</evidence>